<organism evidence="1 2">
    <name type="scientific">Sandaracinus amylolyticus</name>
    <dbReference type="NCBI Taxonomy" id="927083"/>
    <lineage>
        <taxon>Bacteria</taxon>
        <taxon>Pseudomonadati</taxon>
        <taxon>Myxococcota</taxon>
        <taxon>Polyangia</taxon>
        <taxon>Polyangiales</taxon>
        <taxon>Sandaracinaceae</taxon>
        <taxon>Sandaracinus</taxon>
    </lineage>
</organism>
<dbReference type="AlphaFoldDB" id="A0A0F6YGN7"/>
<dbReference type="KEGG" id="samy:DB32_000215"/>
<proteinExistence type="predicted"/>
<dbReference type="STRING" id="927083.DB32_000215"/>
<evidence type="ECO:0000313" key="1">
    <source>
        <dbReference type="EMBL" id="AKF03066.1"/>
    </source>
</evidence>
<dbReference type="EMBL" id="CP011125">
    <property type="protein sequence ID" value="AKF03066.1"/>
    <property type="molecule type" value="Genomic_DNA"/>
</dbReference>
<evidence type="ECO:0000313" key="2">
    <source>
        <dbReference type="Proteomes" id="UP000034883"/>
    </source>
</evidence>
<sequence>MTRACVDPHGKLGFLVYARCMKPGHFFLLVLSLAACTERGGDSFRPPVGDAGSFDAGQTVTPHDAGGYPDVQRIDAGVCTDSVDVVFVIDVSSSMNFVLEQLEDDVGMVVDAATELAPDPHFGFIGYVDNHAFATNGALEGGRVHTQASTLQSAFRQFLTTYTNPNRNPGDGPGGPTTQNPICEENALDALHAAAAEFPWRPNATRVIIIATDDTFIEPTDNYGDRDHDGDWTSTDYPREGNYPALHSMAQTIAAVRAARARVFSFTRLSPPGFLSRCGTDRRLEWSQITNGWSAPYNGAAPIPDSTDGRNFDLAMVQSGSLSLAATISDVVVESYCQPPLF</sequence>
<reference evidence="1 2" key="1">
    <citation type="submission" date="2015-03" db="EMBL/GenBank/DDBJ databases">
        <title>Genome assembly of Sandaracinus amylolyticus DSM 53668.</title>
        <authorList>
            <person name="Sharma G."/>
            <person name="Subramanian S."/>
        </authorList>
    </citation>
    <scope>NUCLEOTIDE SEQUENCE [LARGE SCALE GENOMIC DNA]</scope>
    <source>
        <strain evidence="1 2">DSM 53668</strain>
    </source>
</reference>
<name>A0A0F6YGN7_9BACT</name>
<dbReference type="Gene3D" id="3.40.50.410">
    <property type="entry name" value="von Willebrand factor, type A domain"/>
    <property type="match status" value="1"/>
</dbReference>
<dbReference type="RefSeq" id="WP_053230544.1">
    <property type="nucleotide sequence ID" value="NZ_CP011125.1"/>
</dbReference>
<dbReference type="SUPFAM" id="SSF53300">
    <property type="entry name" value="vWA-like"/>
    <property type="match status" value="1"/>
</dbReference>
<accession>A0A0F6YGN7</accession>
<dbReference type="Proteomes" id="UP000034883">
    <property type="component" value="Chromosome"/>
</dbReference>
<dbReference type="InterPro" id="IPR036465">
    <property type="entry name" value="vWFA_dom_sf"/>
</dbReference>
<gene>
    <name evidence="1" type="ORF">DB32_000215</name>
</gene>
<protein>
    <recommendedName>
        <fullName evidence="3">VWFA domain-containing protein</fullName>
    </recommendedName>
</protein>
<evidence type="ECO:0008006" key="3">
    <source>
        <dbReference type="Google" id="ProtNLM"/>
    </source>
</evidence>
<keyword evidence="2" id="KW-1185">Reference proteome</keyword>
<dbReference type="OrthoDB" id="5521790at2"/>